<reference evidence="3" key="1">
    <citation type="submission" date="2023-10" db="EMBL/GenBank/DDBJ databases">
        <authorList>
            <person name="Chen Y."/>
            <person name="Shah S."/>
            <person name="Dougan E. K."/>
            <person name="Thang M."/>
            <person name="Chan C."/>
        </authorList>
    </citation>
    <scope>NUCLEOTIDE SEQUENCE [LARGE SCALE GENOMIC DNA]</scope>
</reference>
<proteinExistence type="predicted"/>
<feature type="compositionally biased region" description="Low complexity" evidence="1">
    <location>
        <begin position="490"/>
        <end position="500"/>
    </location>
</feature>
<evidence type="ECO:0000313" key="3">
    <source>
        <dbReference type="EMBL" id="CAK0873287.1"/>
    </source>
</evidence>
<keyword evidence="2" id="KW-1133">Transmembrane helix</keyword>
<feature type="transmembrane region" description="Helical" evidence="2">
    <location>
        <begin position="107"/>
        <end position="128"/>
    </location>
</feature>
<sequence>MAQQEDLPFFVVRSCIVVCSCIMVTHVWLCWDDLVVASVGPLKRSLQTLFSPTSPCTSFDTKFWKEFDKVRVARGRLFFEALQVPGTSISLLTIICMSATSEPNWGLALSAVFVCARYLAIAYYSCYIKFSRISAVDMTFFYRLFMSILVLWTYFTDTDDFLMNGGLRCGLRVVNAVMLLDCRISVRWNAFFSAVVFLTVWQRRDHLCIDGRSGTEAFVHYCMSEVATCACVCAISVFLETCEQDRIKASLDTSQSGRAYLAIQRMLSVFCDAHLRICLQSNIIAHSPHLVHLLGSGDRKGEIRSTLRGDCFLRYVEEDDRQRFQDFISAAAVPQSDDVPPSRLATSPGECPDSVDCALGPATSIQVSLRKDGGAHLTPVELFLIHIPNANDAPEFLMGIRETGEALPHEACTDAPGAVALQLHAAAAPAREPDLERSLAFGRGPGAQAAPGTLSDERLRSAGAALAPVQEGGSRRCRGRVRPGRRGRRPSSTSARGRAAPSRRPRGARARRRGAPRGARARSRPCACCWTPRPQTFVSRRCCCGSRLGLRCPA</sequence>
<feature type="compositionally biased region" description="Basic residues" evidence="1">
    <location>
        <begin position="501"/>
        <end position="518"/>
    </location>
</feature>
<accession>A0ABN9VK98</accession>
<feature type="region of interest" description="Disordered" evidence="1">
    <location>
        <begin position="467"/>
        <end position="518"/>
    </location>
</feature>
<dbReference type="EMBL" id="CAUYUJ010017265">
    <property type="protein sequence ID" value="CAK0873287.1"/>
    <property type="molecule type" value="Genomic_DNA"/>
</dbReference>
<protein>
    <submittedName>
        <fullName evidence="3">Uncharacterized protein</fullName>
    </submittedName>
</protein>
<feature type="transmembrane region" description="Helical" evidence="2">
    <location>
        <begin position="7"/>
        <end position="29"/>
    </location>
</feature>
<keyword evidence="4" id="KW-1185">Reference proteome</keyword>
<organism evidence="3 4">
    <name type="scientific">Prorocentrum cordatum</name>
    <dbReference type="NCBI Taxonomy" id="2364126"/>
    <lineage>
        <taxon>Eukaryota</taxon>
        <taxon>Sar</taxon>
        <taxon>Alveolata</taxon>
        <taxon>Dinophyceae</taxon>
        <taxon>Prorocentrales</taxon>
        <taxon>Prorocentraceae</taxon>
        <taxon>Prorocentrum</taxon>
    </lineage>
</organism>
<feature type="compositionally biased region" description="Basic residues" evidence="1">
    <location>
        <begin position="475"/>
        <end position="489"/>
    </location>
</feature>
<name>A0ABN9VK98_9DINO</name>
<dbReference type="Proteomes" id="UP001189429">
    <property type="component" value="Unassembled WGS sequence"/>
</dbReference>
<keyword evidence="2" id="KW-0472">Membrane</keyword>
<feature type="transmembrane region" description="Helical" evidence="2">
    <location>
        <begin position="140"/>
        <end position="156"/>
    </location>
</feature>
<evidence type="ECO:0000256" key="1">
    <source>
        <dbReference type="SAM" id="MobiDB-lite"/>
    </source>
</evidence>
<keyword evidence="2" id="KW-0812">Transmembrane</keyword>
<comment type="caution">
    <text evidence="3">The sequence shown here is derived from an EMBL/GenBank/DDBJ whole genome shotgun (WGS) entry which is preliminary data.</text>
</comment>
<evidence type="ECO:0000313" key="4">
    <source>
        <dbReference type="Proteomes" id="UP001189429"/>
    </source>
</evidence>
<evidence type="ECO:0000256" key="2">
    <source>
        <dbReference type="SAM" id="Phobius"/>
    </source>
</evidence>
<gene>
    <name evidence="3" type="ORF">PCOR1329_LOCUS58544</name>
</gene>